<gene>
    <name evidence="2" type="ORF">SDC9_01587</name>
</gene>
<accession>A0A644SN90</accession>
<proteinExistence type="predicted"/>
<feature type="transmembrane region" description="Helical" evidence="1">
    <location>
        <begin position="43"/>
        <end position="62"/>
    </location>
</feature>
<organism evidence="2">
    <name type="scientific">bioreactor metagenome</name>
    <dbReference type="NCBI Taxonomy" id="1076179"/>
    <lineage>
        <taxon>unclassified sequences</taxon>
        <taxon>metagenomes</taxon>
        <taxon>ecological metagenomes</taxon>
    </lineage>
</organism>
<keyword evidence="1" id="KW-1133">Transmembrane helix</keyword>
<dbReference type="AlphaFoldDB" id="A0A644SN90"/>
<keyword evidence="1" id="KW-0812">Transmembrane</keyword>
<sequence>MRNKTILETKFTFYASLVIILLVVLSVWISGRGSHQTLFQNSIISTTVLAVAFFLFVSFSLYNGVKLKDNLGSIFSKEKFKEINKSSSDLTPTNLDIPDTGSDGIGGIIFGIIAWIFFTIALLVVLYVVGVFFWSILFLLLAMLYWIYFRALRLIFKNSGRCKGNIIKSFGLGFLYSALYVSWIYGIIYLIKYIN</sequence>
<feature type="transmembrane region" description="Helical" evidence="1">
    <location>
        <begin position="12"/>
        <end position="31"/>
    </location>
</feature>
<feature type="transmembrane region" description="Helical" evidence="1">
    <location>
        <begin position="170"/>
        <end position="191"/>
    </location>
</feature>
<keyword evidence="1" id="KW-0472">Membrane</keyword>
<feature type="transmembrane region" description="Helical" evidence="1">
    <location>
        <begin position="131"/>
        <end position="149"/>
    </location>
</feature>
<comment type="caution">
    <text evidence="2">The sequence shown here is derived from an EMBL/GenBank/DDBJ whole genome shotgun (WGS) entry which is preliminary data.</text>
</comment>
<dbReference type="EMBL" id="VSSQ01000002">
    <property type="protein sequence ID" value="MPL56105.1"/>
    <property type="molecule type" value="Genomic_DNA"/>
</dbReference>
<feature type="transmembrane region" description="Helical" evidence="1">
    <location>
        <begin position="105"/>
        <end position="125"/>
    </location>
</feature>
<evidence type="ECO:0000313" key="2">
    <source>
        <dbReference type="EMBL" id="MPL56105.1"/>
    </source>
</evidence>
<name>A0A644SN90_9ZZZZ</name>
<reference evidence="2" key="1">
    <citation type="submission" date="2019-08" db="EMBL/GenBank/DDBJ databases">
        <authorList>
            <person name="Kucharzyk K."/>
            <person name="Murdoch R.W."/>
            <person name="Higgins S."/>
            <person name="Loffler F."/>
        </authorList>
    </citation>
    <scope>NUCLEOTIDE SEQUENCE</scope>
</reference>
<protein>
    <submittedName>
        <fullName evidence="2">Uncharacterized protein</fullName>
    </submittedName>
</protein>
<evidence type="ECO:0000256" key="1">
    <source>
        <dbReference type="SAM" id="Phobius"/>
    </source>
</evidence>